<feature type="domain" description="Histidine kinase" evidence="9">
    <location>
        <begin position="558"/>
        <end position="777"/>
    </location>
</feature>
<dbReference type="InterPro" id="IPR036097">
    <property type="entry name" value="HisK_dim/P_sf"/>
</dbReference>
<evidence type="ECO:0000256" key="4">
    <source>
        <dbReference type="ARBA" id="ARBA00022553"/>
    </source>
</evidence>
<evidence type="ECO:0000259" key="11">
    <source>
        <dbReference type="PROSITE" id="PS50112"/>
    </source>
</evidence>
<dbReference type="SMART" id="SM00388">
    <property type="entry name" value="HisKA"/>
    <property type="match status" value="1"/>
</dbReference>
<dbReference type="Pfam" id="PF00512">
    <property type="entry name" value="HisKA"/>
    <property type="match status" value="1"/>
</dbReference>
<feature type="domain" description="PAS" evidence="11">
    <location>
        <begin position="139"/>
        <end position="210"/>
    </location>
</feature>
<dbReference type="Proteomes" id="UP000295357">
    <property type="component" value="Unassembled WGS sequence"/>
</dbReference>
<feature type="domain" description="Response regulatory" evidence="10">
    <location>
        <begin position="802"/>
        <end position="919"/>
    </location>
</feature>
<dbReference type="SUPFAM" id="SSF47384">
    <property type="entry name" value="Homodimeric domain of signal transducing histidine kinase"/>
    <property type="match status" value="1"/>
</dbReference>
<dbReference type="PROSITE" id="PS50112">
    <property type="entry name" value="PAS"/>
    <property type="match status" value="4"/>
</dbReference>
<dbReference type="InterPro" id="IPR003661">
    <property type="entry name" value="HisK_dim/P_dom"/>
</dbReference>
<gene>
    <name evidence="13" type="ORF">DFR39_101515</name>
</gene>
<dbReference type="EMBL" id="SNXE01000001">
    <property type="protein sequence ID" value="TDP13041.1"/>
    <property type="molecule type" value="Genomic_DNA"/>
</dbReference>
<dbReference type="SMART" id="SM00387">
    <property type="entry name" value="HATPase_c"/>
    <property type="match status" value="1"/>
</dbReference>
<dbReference type="InterPro" id="IPR001610">
    <property type="entry name" value="PAC"/>
</dbReference>
<dbReference type="CDD" id="cd16922">
    <property type="entry name" value="HATPase_EvgS-ArcB-TorS-like"/>
    <property type="match status" value="1"/>
</dbReference>
<evidence type="ECO:0000256" key="7">
    <source>
        <dbReference type="PROSITE-ProRule" id="PRU00169"/>
    </source>
</evidence>
<dbReference type="CDD" id="cd00130">
    <property type="entry name" value="PAS"/>
    <property type="match status" value="4"/>
</dbReference>
<comment type="caution">
    <text evidence="13">The sequence shown here is derived from an EMBL/GenBank/DDBJ whole genome shotgun (WGS) entry which is preliminary data.</text>
</comment>
<dbReference type="Pfam" id="PF08447">
    <property type="entry name" value="PAS_3"/>
    <property type="match status" value="1"/>
</dbReference>
<dbReference type="GO" id="GO:0000155">
    <property type="term" value="F:phosphorelay sensor kinase activity"/>
    <property type="evidence" value="ECO:0007669"/>
    <property type="project" value="InterPro"/>
</dbReference>
<dbReference type="PROSITE" id="PS50110">
    <property type="entry name" value="RESPONSE_REGULATORY"/>
    <property type="match status" value="1"/>
</dbReference>
<evidence type="ECO:0000256" key="3">
    <source>
        <dbReference type="ARBA" id="ARBA00012438"/>
    </source>
</evidence>
<dbReference type="CDD" id="cd00082">
    <property type="entry name" value="HisKA"/>
    <property type="match status" value="1"/>
</dbReference>
<dbReference type="SUPFAM" id="SSF55785">
    <property type="entry name" value="PYP-like sensor domain (PAS domain)"/>
    <property type="match status" value="4"/>
</dbReference>
<dbReference type="InterPro" id="IPR000014">
    <property type="entry name" value="PAS"/>
</dbReference>
<dbReference type="InterPro" id="IPR011006">
    <property type="entry name" value="CheY-like_superfamily"/>
</dbReference>
<feature type="domain" description="PAS" evidence="11">
    <location>
        <begin position="14"/>
        <end position="66"/>
    </location>
</feature>
<dbReference type="Pfam" id="PF13426">
    <property type="entry name" value="PAS_9"/>
    <property type="match status" value="1"/>
</dbReference>
<dbReference type="RefSeq" id="WP_133601957.1">
    <property type="nucleotide sequence ID" value="NZ_JAUFPJ010000001.1"/>
</dbReference>
<dbReference type="InterPro" id="IPR001789">
    <property type="entry name" value="Sig_transdc_resp-reg_receiver"/>
</dbReference>
<dbReference type="InterPro" id="IPR035965">
    <property type="entry name" value="PAS-like_dom_sf"/>
</dbReference>
<dbReference type="Pfam" id="PF08448">
    <property type="entry name" value="PAS_4"/>
    <property type="match status" value="2"/>
</dbReference>
<feature type="modified residue" description="4-aspartylphosphate" evidence="7">
    <location>
        <position position="852"/>
    </location>
</feature>
<evidence type="ECO:0000259" key="12">
    <source>
        <dbReference type="PROSITE" id="PS50113"/>
    </source>
</evidence>
<dbReference type="InterPro" id="IPR005467">
    <property type="entry name" value="His_kinase_dom"/>
</dbReference>
<dbReference type="GO" id="GO:0005886">
    <property type="term" value="C:plasma membrane"/>
    <property type="evidence" value="ECO:0007669"/>
    <property type="project" value="UniProtKB-SubCell"/>
</dbReference>
<keyword evidence="14" id="KW-1185">Reference proteome</keyword>
<comment type="catalytic activity">
    <reaction evidence="1">
        <text>ATP + protein L-histidine = ADP + protein N-phospho-L-histidine.</text>
        <dbReference type="EC" id="2.7.13.3"/>
    </reaction>
</comment>
<organism evidence="13 14">
    <name type="scientific">Roseateles asaccharophilus</name>
    <dbReference type="NCBI Taxonomy" id="582607"/>
    <lineage>
        <taxon>Bacteria</taxon>
        <taxon>Pseudomonadati</taxon>
        <taxon>Pseudomonadota</taxon>
        <taxon>Betaproteobacteria</taxon>
        <taxon>Burkholderiales</taxon>
        <taxon>Sphaerotilaceae</taxon>
        <taxon>Roseateles</taxon>
    </lineage>
</organism>
<evidence type="ECO:0000313" key="13">
    <source>
        <dbReference type="EMBL" id="TDP13041.1"/>
    </source>
</evidence>
<keyword evidence="5" id="KW-0808">Transferase</keyword>
<feature type="domain" description="PAC" evidence="12">
    <location>
        <begin position="341"/>
        <end position="392"/>
    </location>
</feature>
<dbReference type="EC" id="2.7.13.3" evidence="3"/>
<dbReference type="Gene3D" id="1.10.287.130">
    <property type="match status" value="1"/>
</dbReference>
<dbReference type="InterPro" id="IPR013655">
    <property type="entry name" value="PAS_fold_3"/>
</dbReference>
<dbReference type="InterPro" id="IPR036890">
    <property type="entry name" value="HATPase_C_sf"/>
</dbReference>
<name>A0A4R6NBK7_9BURK</name>
<sequence>MTPALRDDLPPHDTLARYAALVEHYPYSVFIKNAEGVYVAVNRRYAASKGMAREQILGRRDQDLHPGELADKYRADDLGVMASGLPASFEELHRGDGRDALVHTVKTPLFDAAGRVVGICGSFWDVDEQQRLERRLRDSEAKLRVIYDKALEGIMLADLAAGRLLMANPACCRMLGYAEEQLLLLAPDQLLAPESLGRLRKLMALLQRGDVAPVQELSFQRADGEVFHADVSPSLVHLAEGPCLLVVLRDVSDKRRALEQLSRSEQQLAEAQALAHQGNWNIDLQTGEASWSDEEYRLFGFAPGSVQPSKALFQQLVHPEDFEQVEAQLAMLLAQGRDGYYHAEFRVQRPDGERILEEVGEVRFDASGKPLRMFGTTLDVTERRRAAQALAESEARFRLQIELAPEAIVVFDLDIGRFVEVNERALRLFGHGRETLLRLSPAELSPAQQPDGRPSDLAAMGWMLQALDGGQPVFEWVHLRADGEPVPCEVRLVRLPASGQRLVRGSITDISERKQAEARLLQLNEELEQRVQQRTAELLRAKQEAERANAAKSEFLSRMSHELRTPLNAILGFGQLMAMQAREPSGDDYVNEILKAGQHLLHLINEVLDLARIESGMFSVQPESVALAPVLQDCLSLLRPQARVRSVRLPGPEDLPQAQVWADPVRLKQVLLNLLSNAIKYNRSQGEVGLRAALLREGSAPRLRLSVCDQGRGLSPEQQARLFVPFERLDADQAAIEGTGIGLAIVKRLVELMEGRVGVDSRPGAGSEFWIELPLAPEPQARPLPALMKGPAPAQPRAGIQQLLCIEDNPANLLLIESIVALRPEVQLLKALEPAQGLALARDRRPALILLDINLPGMDGYQVLAHLRADPLTADLRVVALSANAKPEDVARGRAAGFDDYLTKPLDVGHLLALLDELPSWQSARRE</sequence>
<keyword evidence="8" id="KW-0175">Coiled coil</keyword>
<dbReference type="Pfam" id="PF02518">
    <property type="entry name" value="HATPase_c"/>
    <property type="match status" value="1"/>
</dbReference>
<dbReference type="Gene3D" id="3.30.450.20">
    <property type="entry name" value="PAS domain"/>
    <property type="match status" value="4"/>
</dbReference>
<dbReference type="SUPFAM" id="SSF55874">
    <property type="entry name" value="ATPase domain of HSP90 chaperone/DNA topoisomerase II/histidine kinase"/>
    <property type="match status" value="1"/>
</dbReference>
<dbReference type="Gene3D" id="3.40.50.2300">
    <property type="match status" value="1"/>
</dbReference>
<evidence type="ECO:0000259" key="9">
    <source>
        <dbReference type="PROSITE" id="PS50109"/>
    </source>
</evidence>
<protein>
    <recommendedName>
        <fullName evidence="3">histidine kinase</fullName>
        <ecNumber evidence="3">2.7.13.3</ecNumber>
    </recommendedName>
</protein>
<evidence type="ECO:0000256" key="8">
    <source>
        <dbReference type="SAM" id="Coils"/>
    </source>
</evidence>
<dbReference type="GO" id="GO:0009927">
    <property type="term" value="F:histidine phosphotransfer kinase activity"/>
    <property type="evidence" value="ECO:0007669"/>
    <property type="project" value="TreeGrafter"/>
</dbReference>
<reference evidence="13 14" key="1">
    <citation type="submission" date="2019-03" db="EMBL/GenBank/DDBJ databases">
        <title>Genomic Encyclopedia of Type Strains, Phase IV (KMG-IV): sequencing the most valuable type-strain genomes for metagenomic binning, comparative biology and taxonomic classification.</title>
        <authorList>
            <person name="Goeker M."/>
        </authorList>
    </citation>
    <scope>NUCLEOTIDE SEQUENCE [LARGE SCALE GENOMIC DNA]</scope>
    <source>
        <strain evidence="13 14">DSM 25082</strain>
    </source>
</reference>
<evidence type="ECO:0000259" key="10">
    <source>
        <dbReference type="PROSITE" id="PS50110"/>
    </source>
</evidence>
<evidence type="ECO:0000256" key="2">
    <source>
        <dbReference type="ARBA" id="ARBA00004429"/>
    </source>
</evidence>
<dbReference type="SUPFAM" id="SSF52172">
    <property type="entry name" value="CheY-like"/>
    <property type="match status" value="1"/>
</dbReference>
<dbReference type="SMART" id="SM00091">
    <property type="entry name" value="PAS"/>
    <property type="match status" value="4"/>
</dbReference>
<dbReference type="Gene3D" id="2.10.70.100">
    <property type="match status" value="1"/>
</dbReference>
<dbReference type="SMART" id="SM00448">
    <property type="entry name" value="REC"/>
    <property type="match status" value="1"/>
</dbReference>
<dbReference type="SMART" id="SM00086">
    <property type="entry name" value="PAC"/>
    <property type="match status" value="3"/>
</dbReference>
<dbReference type="PRINTS" id="PR00344">
    <property type="entry name" value="BCTRLSENSOR"/>
</dbReference>
<evidence type="ECO:0000256" key="1">
    <source>
        <dbReference type="ARBA" id="ARBA00000085"/>
    </source>
</evidence>
<dbReference type="PROSITE" id="PS50109">
    <property type="entry name" value="HIS_KIN"/>
    <property type="match status" value="1"/>
</dbReference>
<dbReference type="InterPro" id="IPR013656">
    <property type="entry name" value="PAS_4"/>
</dbReference>
<keyword evidence="4 7" id="KW-0597">Phosphoprotein</keyword>
<dbReference type="OrthoDB" id="8552871at2"/>
<feature type="domain" description="PAC" evidence="12">
    <location>
        <begin position="213"/>
        <end position="263"/>
    </location>
</feature>
<keyword evidence="6" id="KW-0418">Kinase</keyword>
<dbReference type="InterPro" id="IPR004358">
    <property type="entry name" value="Sig_transdc_His_kin-like_C"/>
</dbReference>
<dbReference type="FunFam" id="3.30.565.10:FF:000006">
    <property type="entry name" value="Sensor histidine kinase WalK"/>
    <property type="match status" value="1"/>
</dbReference>
<dbReference type="Pfam" id="PF00072">
    <property type="entry name" value="Response_reg"/>
    <property type="match status" value="1"/>
</dbReference>
<dbReference type="InterPro" id="IPR000700">
    <property type="entry name" value="PAS-assoc_C"/>
</dbReference>
<dbReference type="Gene3D" id="3.30.565.10">
    <property type="entry name" value="Histidine kinase-like ATPase, C-terminal domain"/>
    <property type="match status" value="1"/>
</dbReference>
<dbReference type="NCBIfam" id="TIGR00229">
    <property type="entry name" value="sensory_box"/>
    <property type="match status" value="4"/>
</dbReference>
<dbReference type="InterPro" id="IPR003594">
    <property type="entry name" value="HATPase_dom"/>
</dbReference>
<proteinExistence type="predicted"/>
<dbReference type="PANTHER" id="PTHR43047:SF72">
    <property type="entry name" value="OSMOSENSING HISTIDINE PROTEIN KINASE SLN1"/>
    <property type="match status" value="1"/>
</dbReference>
<feature type="domain" description="PAC" evidence="12">
    <location>
        <begin position="85"/>
        <end position="138"/>
    </location>
</feature>
<dbReference type="PANTHER" id="PTHR43047">
    <property type="entry name" value="TWO-COMPONENT HISTIDINE PROTEIN KINASE"/>
    <property type="match status" value="1"/>
</dbReference>
<evidence type="ECO:0000256" key="6">
    <source>
        <dbReference type="ARBA" id="ARBA00022777"/>
    </source>
</evidence>
<evidence type="ECO:0000256" key="5">
    <source>
        <dbReference type="ARBA" id="ARBA00022679"/>
    </source>
</evidence>
<evidence type="ECO:0000313" key="14">
    <source>
        <dbReference type="Proteomes" id="UP000295357"/>
    </source>
</evidence>
<dbReference type="AlphaFoldDB" id="A0A4R6NBK7"/>
<dbReference type="PROSITE" id="PS50113">
    <property type="entry name" value="PAC"/>
    <property type="match status" value="3"/>
</dbReference>
<feature type="domain" description="PAS" evidence="11">
    <location>
        <begin position="393"/>
        <end position="437"/>
    </location>
</feature>
<comment type="subcellular location">
    <subcellularLocation>
        <location evidence="2">Cell inner membrane</location>
        <topology evidence="2">Multi-pass membrane protein</topology>
    </subcellularLocation>
</comment>
<feature type="domain" description="PAS" evidence="11">
    <location>
        <begin position="264"/>
        <end position="336"/>
    </location>
</feature>
<accession>A0A4R6NBK7</accession>
<feature type="coiled-coil region" evidence="8">
    <location>
        <begin position="510"/>
        <end position="551"/>
    </location>
</feature>